<keyword evidence="2" id="KW-1185">Reference proteome</keyword>
<reference evidence="1" key="1">
    <citation type="journal article" date="2019" name="PLoS Negl. Trop. Dis.">
        <title>Revisiting the worldwide diversity of Leptospira species in the environment.</title>
        <authorList>
            <person name="Vincent A.T."/>
            <person name="Schiettekatte O."/>
            <person name="Bourhy P."/>
            <person name="Veyrier F.J."/>
            <person name="Picardeau M."/>
        </authorList>
    </citation>
    <scope>NUCLEOTIDE SEQUENCE [LARGE SCALE GENOMIC DNA]</scope>
    <source>
        <strain evidence="1">201800265</strain>
    </source>
</reference>
<dbReference type="Proteomes" id="UP000297871">
    <property type="component" value="Unassembled WGS sequence"/>
</dbReference>
<organism evidence="1 2">
    <name type="scientific">Leptospira koniambonensis</name>
    <dbReference type="NCBI Taxonomy" id="2484950"/>
    <lineage>
        <taxon>Bacteria</taxon>
        <taxon>Pseudomonadati</taxon>
        <taxon>Spirochaetota</taxon>
        <taxon>Spirochaetia</taxon>
        <taxon>Leptospirales</taxon>
        <taxon>Leptospiraceae</taxon>
        <taxon>Leptospira</taxon>
    </lineage>
</organism>
<comment type="caution">
    <text evidence="1">The sequence shown here is derived from an EMBL/GenBank/DDBJ whole genome shotgun (WGS) entry which is preliminary data.</text>
</comment>
<proteinExistence type="predicted"/>
<evidence type="ECO:0000313" key="2">
    <source>
        <dbReference type="Proteomes" id="UP000297871"/>
    </source>
</evidence>
<gene>
    <name evidence="1" type="ORF">EHQ52_03655</name>
</gene>
<dbReference type="OrthoDB" id="9924095at2"/>
<name>A0A4R9JBY4_9LEPT</name>
<dbReference type="SUPFAM" id="SSF101898">
    <property type="entry name" value="NHL repeat"/>
    <property type="match status" value="1"/>
</dbReference>
<protein>
    <submittedName>
        <fullName evidence="1">Uncharacterized protein</fullName>
    </submittedName>
</protein>
<dbReference type="RefSeq" id="WP_135613906.1">
    <property type="nucleotide sequence ID" value="NZ_RQFY01000001.1"/>
</dbReference>
<sequence>MSANGVIYVLTVDKKVSDLFSFTGGILLKNSTPKEISGPFSKIKSGDKKRILYGFQGDSIFRFSPNLESFFDISASFDQKFSGVNAFDIEGNTAVVSDSSGTRVLYFKKQGNTFKLQSSKLNLTKTLSDVELSHIVSDMELLKNNFVVISCVADNFLFVADQDFQLKASYMSLPDVRPFKGVNPILGLALDNAAGSLYIYNYKVLQSLKESSVQKIYSSRWQTPEISDTLYNSVVSRVLDGSFSLSTDLLSLPEVIDFLNKN</sequence>
<evidence type="ECO:0000313" key="1">
    <source>
        <dbReference type="EMBL" id="TGL36977.1"/>
    </source>
</evidence>
<dbReference type="EMBL" id="RQFY01000001">
    <property type="protein sequence ID" value="TGL36977.1"/>
    <property type="molecule type" value="Genomic_DNA"/>
</dbReference>
<dbReference type="AlphaFoldDB" id="A0A4R9JBY4"/>
<accession>A0A4R9JBY4</accession>